<feature type="non-terminal residue" evidence="1">
    <location>
        <position position="145"/>
    </location>
</feature>
<dbReference type="Proteomes" id="UP000281553">
    <property type="component" value="Unassembled WGS sequence"/>
</dbReference>
<evidence type="ECO:0000313" key="1">
    <source>
        <dbReference type="EMBL" id="VDN31156.1"/>
    </source>
</evidence>
<sequence>MHPVWSSAFRMRLRFLHPSLTNSANRCLQPWRAEIRLLSRQLLVNNSSSSSNNNRRNLPFRLNSCFTIWPWLRRLLRWSTQLPHSLSRCRPPWLWRWQHNSASNPIRHSRSNNASSSTTSFTPTFGRRQDLECMRLQSRPSWSMV</sequence>
<organism evidence="1 2">
    <name type="scientific">Dibothriocephalus latus</name>
    <name type="common">Fish tapeworm</name>
    <name type="synonym">Diphyllobothrium latum</name>
    <dbReference type="NCBI Taxonomy" id="60516"/>
    <lineage>
        <taxon>Eukaryota</taxon>
        <taxon>Metazoa</taxon>
        <taxon>Spiralia</taxon>
        <taxon>Lophotrochozoa</taxon>
        <taxon>Platyhelminthes</taxon>
        <taxon>Cestoda</taxon>
        <taxon>Eucestoda</taxon>
        <taxon>Diphyllobothriidea</taxon>
        <taxon>Diphyllobothriidae</taxon>
        <taxon>Dibothriocephalus</taxon>
    </lineage>
</organism>
<name>A0A3P7QJT6_DIBLA</name>
<dbReference type="AlphaFoldDB" id="A0A3P7QJT6"/>
<dbReference type="EMBL" id="UYRU01080548">
    <property type="protein sequence ID" value="VDN31156.1"/>
    <property type="molecule type" value="Genomic_DNA"/>
</dbReference>
<evidence type="ECO:0000313" key="2">
    <source>
        <dbReference type="Proteomes" id="UP000281553"/>
    </source>
</evidence>
<reference evidence="1 2" key="1">
    <citation type="submission" date="2018-11" db="EMBL/GenBank/DDBJ databases">
        <authorList>
            <consortium name="Pathogen Informatics"/>
        </authorList>
    </citation>
    <scope>NUCLEOTIDE SEQUENCE [LARGE SCALE GENOMIC DNA]</scope>
</reference>
<gene>
    <name evidence="1" type="ORF">DILT_LOCUS15693</name>
</gene>
<proteinExistence type="predicted"/>
<protein>
    <submittedName>
        <fullName evidence="1">Uncharacterized protein</fullName>
    </submittedName>
</protein>
<keyword evidence="2" id="KW-1185">Reference proteome</keyword>
<accession>A0A3P7QJT6</accession>